<feature type="transmembrane region" description="Helical" evidence="1">
    <location>
        <begin position="379"/>
        <end position="401"/>
    </location>
</feature>
<keyword evidence="1" id="KW-0812">Transmembrane</keyword>
<feature type="transmembrane region" description="Helical" evidence="1">
    <location>
        <begin position="151"/>
        <end position="166"/>
    </location>
</feature>
<feature type="transmembrane region" description="Helical" evidence="1">
    <location>
        <begin position="70"/>
        <end position="90"/>
    </location>
</feature>
<gene>
    <name evidence="2" type="ORF">A3A58_00290</name>
</gene>
<evidence type="ECO:0000313" key="2">
    <source>
        <dbReference type="EMBL" id="OGY12687.1"/>
    </source>
</evidence>
<dbReference type="AlphaFoldDB" id="A0A1G1VBP5"/>
<name>A0A1G1VBP5_9BACT</name>
<feature type="transmembrane region" description="Helical" evidence="1">
    <location>
        <begin position="128"/>
        <end position="144"/>
    </location>
</feature>
<reference evidence="2 3" key="1">
    <citation type="journal article" date="2016" name="Nat. Commun.">
        <title>Thousands of microbial genomes shed light on interconnected biogeochemical processes in an aquifer system.</title>
        <authorList>
            <person name="Anantharaman K."/>
            <person name="Brown C.T."/>
            <person name="Hug L.A."/>
            <person name="Sharon I."/>
            <person name="Castelle C.J."/>
            <person name="Probst A.J."/>
            <person name="Thomas B.C."/>
            <person name="Singh A."/>
            <person name="Wilkins M.J."/>
            <person name="Karaoz U."/>
            <person name="Brodie E.L."/>
            <person name="Williams K.H."/>
            <person name="Hubbard S.S."/>
            <person name="Banfield J.F."/>
        </authorList>
    </citation>
    <scope>NUCLEOTIDE SEQUENCE [LARGE SCALE GENOMIC DNA]</scope>
</reference>
<protein>
    <recommendedName>
        <fullName evidence="4">Glycosyltransferase RgtA/B/C/D-like domain-containing protein</fullName>
    </recommendedName>
</protein>
<feature type="transmembrane region" description="Helical" evidence="1">
    <location>
        <begin position="195"/>
        <end position="215"/>
    </location>
</feature>
<feature type="transmembrane region" description="Helical" evidence="1">
    <location>
        <begin position="12"/>
        <end position="34"/>
    </location>
</feature>
<sequence length="521" mass="59408">MLKKFAENKIAHILLVAVVAFTTFLPVLDMFFYLDEWGALYDFTHKDYVYSTFTTNNYYILYSWFKLNAAGYYFVGTLIYALSAVLFYIFASGLLKNKMLGLIAALLYATSPVGSNTATMIWTYVAEGGYPLTIMLLMLLYLFWRYFTEKKLVYFVLVTLGFLFFAELEPRRVFIFFPILFLFDYILSNKRYIPTLGFIARQIVLFVSFVAYYRYDVTLSELVTTGKILIAESSPLDGGAKLELGIQSLIHMKPLLTLTNILLGGPWLFLSTRLTGYVDVLDVKQTYLLVIATLVIAIGLVILAWRQKKEWGLLSLFALGWMHVNVLGIYIFSSPGISDIQHRTLSLAAPAYGLFFTVSGLALYTFLKKKEIQPVKYLNRIFIIAFLLLAGANMAATHYNFNKFTSFHSKPARSFFVNLKNYYPTLSAGSLIYIETPNSPAIKYQLSRVYGGSPYGGAASITAFYPEIKKEELKLVYKYGEVEEFIGKDKSKIDRVFAFYFDSNGLRDTTSDIRNELQNKK</sequence>
<evidence type="ECO:0008006" key="4">
    <source>
        <dbReference type="Google" id="ProtNLM"/>
    </source>
</evidence>
<feature type="transmembrane region" description="Helical" evidence="1">
    <location>
        <begin position="345"/>
        <end position="367"/>
    </location>
</feature>
<proteinExistence type="predicted"/>
<dbReference type="EMBL" id="MHCD01000049">
    <property type="protein sequence ID" value="OGY12687.1"/>
    <property type="molecule type" value="Genomic_DNA"/>
</dbReference>
<evidence type="ECO:0000256" key="1">
    <source>
        <dbReference type="SAM" id="Phobius"/>
    </source>
</evidence>
<feature type="transmembrane region" description="Helical" evidence="1">
    <location>
        <begin position="312"/>
        <end position="333"/>
    </location>
</feature>
<keyword evidence="1" id="KW-1133">Transmembrane helix</keyword>
<evidence type="ECO:0000313" key="3">
    <source>
        <dbReference type="Proteomes" id="UP000177685"/>
    </source>
</evidence>
<keyword evidence="1" id="KW-0472">Membrane</keyword>
<comment type="caution">
    <text evidence="2">The sequence shown here is derived from an EMBL/GenBank/DDBJ whole genome shotgun (WGS) entry which is preliminary data.</text>
</comment>
<organism evidence="2 3">
    <name type="scientific">Candidatus Blackburnbacteria bacterium RIFCSPLOWO2_01_FULL_41_27</name>
    <dbReference type="NCBI Taxonomy" id="1797520"/>
    <lineage>
        <taxon>Bacteria</taxon>
        <taxon>Candidatus Blackburniibacteriota</taxon>
    </lineage>
</organism>
<accession>A0A1G1VBP5</accession>
<feature type="transmembrane region" description="Helical" evidence="1">
    <location>
        <begin position="102"/>
        <end position="122"/>
    </location>
</feature>
<dbReference type="Proteomes" id="UP000177685">
    <property type="component" value="Unassembled WGS sequence"/>
</dbReference>
<feature type="transmembrane region" description="Helical" evidence="1">
    <location>
        <begin position="286"/>
        <end position="305"/>
    </location>
</feature>